<dbReference type="PANTHER" id="PTHR11566">
    <property type="entry name" value="DYNAMIN"/>
    <property type="match status" value="1"/>
</dbReference>
<keyword evidence="1" id="KW-0547">Nucleotide-binding</keyword>
<proteinExistence type="predicted"/>
<dbReference type="InterPro" id="IPR022812">
    <property type="entry name" value="Dynamin"/>
</dbReference>
<evidence type="ECO:0000256" key="3">
    <source>
        <dbReference type="SAM" id="MobiDB-lite"/>
    </source>
</evidence>
<evidence type="ECO:0000259" key="4">
    <source>
        <dbReference type="SMART" id="SM00053"/>
    </source>
</evidence>
<feature type="domain" description="Dynamin GTPase" evidence="4">
    <location>
        <begin position="16"/>
        <end position="275"/>
    </location>
</feature>
<dbReference type="GO" id="GO:0016020">
    <property type="term" value="C:membrane"/>
    <property type="evidence" value="ECO:0007669"/>
    <property type="project" value="TreeGrafter"/>
</dbReference>
<dbReference type="GO" id="GO:0005525">
    <property type="term" value="F:GTP binding"/>
    <property type="evidence" value="ECO:0007669"/>
    <property type="project" value="InterPro"/>
</dbReference>
<dbReference type="Proteomes" id="UP000325780">
    <property type="component" value="Unassembled WGS sequence"/>
</dbReference>
<dbReference type="GO" id="GO:0006897">
    <property type="term" value="P:endocytosis"/>
    <property type="evidence" value="ECO:0007669"/>
    <property type="project" value="TreeGrafter"/>
</dbReference>
<reference evidence="5 6" key="1">
    <citation type="submission" date="2019-04" db="EMBL/GenBank/DDBJ databases">
        <title>Friends and foes A comparative genomics study of 23 Aspergillus species from section Flavi.</title>
        <authorList>
            <consortium name="DOE Joint Genome Institute"/>
            <person name="Kjaerbolling I."/>
            <person name="Vesth T."/>
            <person name="Frisvad J.C."/>
            <person name="Nybo J.L."/>
            <person name="Theobald S."/>
            <person name="Kildgaard S."/>
            <person name="Isbrandt T."/>
            <person name="Kuo A."/>
            <person name="Sato A."/>
            <person name="Lyhne E.K."/>
            <person name="Kogle M.E."/>
            <person name="Wiebenga A."/>
            <person name="Kun R.S."/>
            <person name="Lubbers R.J."/>
            <person name="Makela M.R."/>
            <person name="Barry K."/>
            <person name="Chovatia M."/>
            <person name="Clum A."/>
            <person name="Daum C."/>
            <person name="Haridas S."/>
            <person name="He G."/>
            <person name="LaButti K."/>
            <person name="Lipzen A."/>
            <person name="Mondo S."/>
            <person name="Riley R."/>
            <person name="Salamov A."/>
            <person name="Simmons B.A."/>
            <person name="Magnuson J.K."/>
            <person name="Henrissat B."/>
            <person name="Mortensen U.H."/>
            <person name="Larsen T.O."/>
            <person name="Devries R.P."/>
            <person name="Grigoriev I.V."/>
            <person name="Machida M."/>
            <person name="Baker S.E."/>
            <person name="Andersen M.R."/>
        </authorList>
    </citation>
    <scope>NUCLEOTIDE SEQUENCE [LARGE SCALE GENOMIC DNA]</scope>
    <source>
        <strain evidence="5 6">IBT 18842</strain>
    </source>
</reference>
<keyword evidence="2" id="KW-0342">GTP-binding</keyword>
<dbReference type="AlphaFoldDB" id="A0A5N6TRB7"/>
<gene>
    <name evidence="5" type="ORF">BDV25DRAFT_10201</name>
</gene>
<organism evidence="5 6">
    <name type="scientific">Aspergillus avenaceus</name>
    <dbReference type="NCBI Taxonomy" id="36643"/>
    <lineage>
        <taxon>Eukaryota</taxon>
        <taxon>Fungi</taxon>
        <taxon>Dikarya</taxon>
        <taxon>Ascomycota</taxon>
        <taxon>Pezizomycotina</taxon>
        <taxon>Eurotiomycetes</taxon>
        <taxon>Eurotiomycetidae</taxon>
        <taxon>Eurotiales</taxon>
        <taxon>Aspergillaceae</taxon>
        <taxon>Aspergillus</taxon>
        <taxon>Aspergillus subgen. Circumdati</taxon>
    </lineage>
</organism>
<dbReference type="InterPro" id="IPR000375">
    <property type="entry name" value="Dynamin_stalk"/>
</dbReference>
<dbReference type="GO" id="GO:0005739">
    <property type="term" value="C:mitochondrion"/>
    <property type="evidence" value="ECO:0007669"/>
    <property type="project" value="TreeGrafter"/>
</dbReference>
<dbReference type="EMBL" id="ML742142">
    <property type="protein sequence ID" value="KAE8148906.1"/>
    <property type="molecule type" value="Genomic_DNA"/>
</dbReference>
<dbReference type="OrthoDB" id="415706at2759"/>
<dbReference type="GO" id="GO:0048312">
    <property type="term" value="P:intracellular distribution of mitochondria"/>
    <property type="evidence" value="ECO:0007669"/>
    <property type="project" value="TreeGrafter"/>
</dbReference>
<dbReference type="GO" id="GO:0016559">
    <property type="term" value="P:peroxisome fission"/>
    <property type="evidence" value="ECO:0007669"/>
    <property type="project" value="TreeGrafter"/>
</dbReference>
<dbReference type="SUPFAM" id="SSF52540">
    <property type="entry name" value="P-loop containing nucleoside triphosphate hydrolases"/>
    <property type="match status" value="1"/>
</dbReference>
<accession>A0A5N6TRB7</accession>
<name>A0A5N6TRB7_ASPAV</name>
<dbReference type="PRINTS" id="PR00195">
    <property type="entry name" value="DYNAMIN"/>
</dbReference>
<dbReference type="GO" id="GO:0000266">
    <property type="term" value="P:mitochondrial fission"/>
    <property type="evidence" value="ECO:0007669"/>
    <property type="project" value="TreeGrafter"/>
</dbReference>
<dbReference type="GO" id="GO:0003924">
    <property type="term" value="F:GTPase activity"/>
    <property type="evidence" value="ECO:0007669"/>
    <property type="project" value="InterPro"/>
</dbReference>
<evidence type="ECO:0000256" key="1">
    <source>
        <dbReference type="ARBA" id="ARBA00022741"/>
    </source>
</evidence>
<sequence>MSPSSDDQHQALYQLQSKQSKFLDQLDELREIGVGELVERPQLVVCGNESIGKSSMLELITGVRLHGEQSDCSRFVTELVIRRSAQPKFRVSIEPGASRNDEQDRKNIRDFGPLVSSSIDDLPALTSEAEAHMTTLHRGGLSDDVLKIEISGPGKPELVLVELPRPFYPDSDDSDGKVGKQISVLWDLKEKYMSGPRTILLSVVCVEQKDHPPIILNMAKQSDPEGERTLAVFIFTDKFEAGSEEGSKCLRALQNEKMNLPLGWHALCNHSVETRGISHDARGERERVFFKQGRWASIPRDFVGIDSLRHRISNVLLQHVRDILPGLVTEIREKIVDREQKLAKLGSGRITVQQQRGFLLIISNRFERITSEALNGMYTDEFFGGFSDDPHDFRRLRAVISELNDCFADAMILRGCRRVIQETIEAKYDLGVERCKPYMDDWSPEYITREALVHTVKEQARKNRGIEFPGSTNQLLVGSLFRDQSKPWEAIARRHLMNTWESAKHFSCLLLQSLTDQYTYSALVSSILAPELEKMKKGLLSKLGELTTHMKRGHPLPLGVKFVSKLETFRRGRQSKVSKCLRWNDDLIVVKEQYGYGEETASGLPPPDEHLMEGKIIDQMQAHYAVSPLQEHTIRCQT</sequence>
<keyword evidence="6" id="KW-1185">Reference proteome</keyword>
<dbReference type="InterPro" id="IPR027417">
    <property type="entry name" value="P-loop_NTPase"/>
</dbReference>
<dbReference type="PANTHER" id="PTHR11566:SF149">
    <property type="entry name" value="GTPASE, PUTATIVE (AFU_ORTHOLOGUE AFUA_6G11890)-RELATED"/>
    <property type="match status" value="1"/>
</dbReference>
<dbReference type="Pfam" id="PF01031">
    <property type="entry name" value="Dynamin_M"/>
    <property type="match status" value="1"/>
</dbReference>
<feature type="region of interest" description="Disordered" evidence="3">
    <location>
        <begin position="92"/>
        <end position="112"/>
    </location>
</feature>
<dbReference type="GO" id="GO:0008017">
    <property type="term" value="F:microtubule binding"/>
    <property type="evidence" value="ECO:0007669"/>
    <property type="project" value="TreeGrafter"/>
</dbReference>
<dbReference type="Gene3D" id="3.40.50.300">
    <property type="entry name" value="P-loop containing nucleotide triphosphate hydrolases"/>
    <property type="match status" value="1"/>
</dbReference>
<dbReference type="Pfam" id="PF00350">
    <property type="entry name" value="Dynamin_N"/>
    <property type="match status" value="1"/>
</dbReference>
<dbReference type="InterPro" id="IPR001401">
    <property type="entry name" value="Dynamin_GTPase"/>
</dbReference>
<protein>
    <submittedName>
        <fullName evidence="5">P-loop containing nucleoside triphosphate hydrolase protein</fullName>
    </submittedName>
</protein>
<feature type="compositionally biased region" description="Basic and acidic residues" evidence="3">
    <location>
        <begin position="99"/>
        <end position="109"/>
    </location>
</feature>
<evidence type="ECO:0000313" key="5">
    <source>
        <dbReference type="EMBL" id="KAE8148906.1"/>
    </source>
</evidence>
<dbReference type="InterPro" id="IPR045063">
    <property type="entry name" value="Dynamin_N"/>
</dbReference>
<keyword evidence="5" id="KW-0378">Hydrolase</keyword>
<dbReference type="GO" id="GO:0005874">
    <property type="term" value="C:microtubule"/>
    <property type="evidence" value="ECO:0007669"/>
    <property type="project" value="TreeGrafter"/>
</dbReference>
<evidence type="ECO:0000313" key="6">
    <source>
        <dbReference type="Proteomes" id="UP000325780"/>
    </source>
</evidence>
<dbReference type="SMART" id="SM00053">
    <property type="entry name" value="DYNc"/>
    <property type="match status" value="1"/>
</dbReference>
<evidence type="ECO:0000256" key="2">
    <source>
        <dbReference type="ARBA" id="ARBA00023134"/>
    </source>
</evidence>